<dbReference type="GO" id="GO:0019316">
    <property type="term" value="P:D-allose catabolic process"/>
    <property type="evidence" value="ECO:0007669"/>
    <property type="project" value="TreeGrafter"/>
</dbReference>
<accession>A0A1G2F1A6</accession>
<evidence type="ECO:0000313" key="3">
    <source>
        <dbReference type="Proteomes" id="UP000176787"/>
    </source>
</evidence>
<comment type="similarity">
    <text evidence="1">Belongs to the LacAB/RpiB family.</text>
</comment>
<evidence type="ECO:0000313" key="2">
    <source>
        <dbReference type="EMBL" id="OGZ31835.1"/>
    </source>
</evidence>
<evidence type="ECO:0000256" key="1">
    <source>
        <dbReference type="ARBA" id="ARBA00008754"/>
    </source>
</evidence>
<dbReference type="InterPro" id="IPR003500">
    <property type="entry name" value="RpiB_LacA_LacB"/>
</dbReference>
<dbReference type="GO" id="GO:0004751">
    <property type="term" value="F:ribose-5-phosphate isomerase activity"/>
    <property type="evidence" value="ECO:0007669"/>
    <property type="project" value="TreeGrafter"/>
</dbReference>
<name>A0A1G2F1A6_9BACT</name>
<dbReference type="Pfam" id="PF02502">
    <property type="entry name" value="LacAB_rpiB"/>
    <property type="match status" value="1"/>
</dbReference>
<keyword evidence="2" id="KW-0413">Isomerase</keyword>
<dbReference type="Proteomes" id="UP000176787">
    <property type="component" value="Unassembled WGS sequence"/>
</dbReference>
<protein>
    <submittedName>
        <fullName evidence="2">Ribose-5-phosphate isomerase</fullName>
    </submittedName>
</protein>
<dbReference type="PANTHER" id="PTHR30345:SF0">
    <property type="entry name" value="DNA DAMAGE-REPAIR_TOLERATION PROTEIN DRT102"/>
    <property type="match status" value="1"/>
</dbReference>
<dbReference type="NCBIfam" id="TIGR00689">
    <property type="entry name" value="rpiB_lacA_lacB"/>
    <property type="match status" value="1"/>
</dbReference>
<gene>
    <name evidence="2" type="ORF">A3H02_00485</name>
</gene>
<dbReference type="EMBL" id="MHMS01000020">
    <property type="protein sequence ID" value="OGZ31835.1"/>
    <property type="molecule type" value="Genomic_DNA"/>
</dbReference>
<dbReference type="GO" id="GO:0009052">
    <property type="term" value="P:pentose-phosphate shunt, non-oxidative branch"/>
    <property type="evidence" value="ECO:0007669"/>
    <property type="project" value="TreeGrafter"/>
</dbReference>
<proteinExistence type="inferred from homology"/>
<comment type="caution">
    <text evidence="2">The sequence shown here is derived from an EMBL/GenBank/DDBJ whole genome shotgun (WGS) entry which is preliminary data.</text>
</comment>
<dbReference type="NCBIfam" id="NF004051">
    <property type="entry name" value="PRK05571.1"/>
    <property type="match status" value="1"/>
</dbReference>
<dbReference type="SUPFAM" id="SSF89623">
    <property type="entry name" value="Ribose/Galactose isomerase RpiB/AlsB"/>
    <property type="match status" value="1"/>
</dbReference>
<reference evidence="2 3" key="1">
    <citation type="journal article" date="2016" name="Nat. Commun.">
        <title>Thousands of microbial genomes shed light on interconnected biogeochemical processes in an aquifer system.</title>
        <authorList>
            <person name="Anantharaman K."/>
            <person name="Brown C.T."/>
            <person name="Hug L.A."/>
            <person name="Sharon I."/>
            <person name="Castelle C.J."/>
            <person name="Probst A.J."/>
            <person name="Thomas B.C."/>
            <person name="Singh A."/>
            <person name="Wilkins M.J."/>
            <person name="Karaoz U."/>
            <person name="Brodie E.L."/>
            <person name="Williams K.H."/>
            <person name="Hubbard S.S."/>
            <person name="Banfield J.F."/>
        </authorList>
    </citation>
    <scope>NUCLEOTIDE SEQUENCE [LARGE SCALE GENOMIC DNA]</scope>
</reference>
<dbReference type="InterPro" id="IPR036569">
    <property type="entry name" value="RpiB_LacA_LacB_sf"/>
</dbReference>
<dbReference type="STRING" id="1801726.A3H02_00485"/>
<dbReference type="PIRSF" id="PIRSF005384">
    <property type="entry name" value="RpiB_LacA_B"/>
    <property type="match status" value="1"/>
</dbReference>
<dbReference type="Gene3D" id="3.40.1400.10">
    <property type="entry name" value="Sugar-phosphate isomerase, RpiB/LacA/LacB"/>
    <property type="match status" value="1"/>
</dbReference>
<sequence length="148" mass="16716">MKIYIGGDHAGFELKEKLKIFLKGLKYEIKDLGPFEYDPVDDYPDFVKRVAEAVAKNPKDSRGILIANSGQGEAIMANRFKGIRAAVFYGGSEEILKLSREHNDANVLSLGAHFLNEKHAKEAVKLWLETAFSGEVRHQRRIEKIDNN</sequence>
<dbReference type="AlphaFoldDB" id="A0A1G2F1A6"/>
<organism evidence="2 3">
    <name type="scientific">Candidatus Niyogibacteria bacterium RIFCSPLOWO2_12_FULL_41_13</name>
    <dbReference type="NCBI Taxonomy" id="1801726"/>
    <lineage>
        <taxon>Bacteria</taxon>
        <taxon>Candidatus Niyogiibacteriota</taxon>
    </lineage>
</organism>
<dbReference type="PANTHER" id="PTHR30345">
    <property type="entry name" value="RIBOSE-5-PHOSPHATE ISOMERASE B"/>
    <property type="match status" value="1"/>
</dbReference>